<evidence type="ECO:0000313" key="2">
    <source>
        <dbReference type="EMBL" id="SFV72321.1"/>
    </source>
</evidence>
<proteinExistence type="predicted"/>
<dbReference type="GO" id="GO:0042262">
    <property type="term" value="P:DNA protection"/>
    <property type="evidence" value="ECO:0007669"/>
    <property type="project" value="InterPro"/>
</dbReference>
<evidence type="ECO:0000256" key="1">
    <source>
        <dbReference type="SAM" id="Coils"/>
    </source>
</evidence>
<dbReference type="EMBL" id="LT630450">
    <property type="protein sequence ID" value="SFV72321.1"/>
    <property type="molecule type" value="Genomic_DNA"/>
</dbReference>
<evidence type="ECO:0000313" key="3">
    <source>
        <dbReference type="Proteomes" id="UP000186323"/>
    </source>
</evidence>
<dbReference type="SUPFAM" id="SSF161266">
    <property type="entry name" value="Gam-like"/>
    <property type="match status" value="1"/>
</dbReference>
<reference evidence="3" key="1">
    <citation type="submission" date="2016-10" db="EMBL/GenBank/DDBJ databases">
        <authorList>
            <person name="Wegmann U."/>
        </authorList>
    </citation>
    <scope>NUCLEOTIDE SEQUENCE [LARGE SCALE GENOMIC DNA]</scope>
</reference>
<keyword evidence="3" id="KW-1185">Reference proteome</keyword>
<dbReference type="Pfam" id="PF07352">
    <property type="entry name" value="Phage_Mu_Gam"/>
    <property type="match status" value="1"/>
</dbReference>
<keyword evidence="1" id="KW-0175">Coiled coil</keyword>
<dbReference type="Gene3D" id="1.20.5.170">
    <property type="match status" value="1"/>
</dbReference>
<name>A0A1K1LC90_9BACT</name>
<dbReference type="Proteomes" id="UP000186323">
    <property type="component" value="Chromosome I"/>
</dbReference>
<gene>
    <name evidence="2" type="ORF">DESPIGER_0431</name>
</gene>
<dbReference type="RefSeq" id="WP_072332471.1">
    <property type="nucleotide sequence ID" value="NZ_LT630450.1"/>
</dbReference>
<dbReference type="InterPro" id="IPR009951">
    <property type="entry name" value="Host-nuc_inhib_Gam"/>
</dbReference>
<dbReference type="KEGG" id="dpg:DESPIGER_0431"/>
<organism evidence="2 3">
    <name type="scientific">Desulfovibrio piger</name>
    <dbReference type="NCBI Taxonomy" id="901"/>
    <lineage>
        <taxon>Bacteria</taxon>
        <taxon>Pseudomonadati</taxon>
        <taxon>Thermodesulfobacteriota</taxon>
        <taxon>Desulfovibrionia</taxon>
        <taxon>Desulfovibrionales</taxon>
        <taxon>Desulfovibrionaceae</taxon>
        <taxon>Desulfovibrio</taxon>
    </lineage>
</organism>
<sequence length="169" mass="18896">MARIKPDPYIIADRAQCEGALAEMAALDRKLSTIENDMREAVDTAKSKASQLAGPLQARRKELSDAVAVFAKLNRQDLFAKSKSLDMGFGVIGFRASTKIVQMRGVTAEMTLDRLHQYHLTEGIRVKEEINRDAAMGWPDERLELVGLKRQQSDTFFIEISKEDVPDNG</sequence>
<dbReference type="AlphaFoldDB" id="A0A1K1LC90"/>
<accession>A0A1K1LC90</accession>
<protein>
    <submittedName>
        <fullName evidence="2">Host-nuclease inhibitor protein Gam, putative</fullName>
    </submittedName>
</protein>
<dbReference type="OrthoDB" id="5461114at2"/>
<feature type="coiled-coil region" evidence="1">
    <location>
        <begin position="17"/>
        <end position="44"/>
    </location>
</feature>
<dbReference type="GO" id="GO:0003690">
    <property type="term" value="F:double-stranded DNA binding"/>
    <property type="evidence" value="ECO:0007669"/>
    <property type="project" value="InterPro"/>
</dbReference>